<dbReference type="GO" id="GO:0016020">
    <property type="term" value="C:membrane"/>
    <property type="evidence" value="ECO:0007669"/>
    <property type="project" value="UniProtKB-SubCell"/>
</dbReference>
<gene>
    <name evidence="6" type="ORF">CA163_34085</name>
</gene>
<dbReference type="Gene3D" id="3.40.1710.10">
    <property type="entry name" value="abc type-2 transporter like domain"/>
    <property type="match status" value="1"/>
</dbReference>
<reference evidence="6 7" key="1">
    <citation type="journal article" date="2017" name="Appl. Environ. Microbiol.">
        <title>Parallel evolution of two clades of a major Atlantic endemic Vibrio parahaemolyticus pathogen lineage by independent acquisition of related pathogenicity islands.</title>
        <authorList>
            <person name="Xu F."/>
            <person name="Gonzalez-Escalona N."/>
            <person name="Drees K.P."/>
            <person name="Sebra R.P."/>
            <person name="Cooper V.S."/>
            <person name="Jones S.H."/>
            <person name="Whistler C.A."/>
        </authorList>
    </citation>
    <scope>NUCLEOTIDE SEQUENCE [LARGE SCALE GENOMIC DNA]</scope>
    <source>
        <strain evidence="6 7">MAVP-3</strain>
    </source>
</reference>
<organism evidence="6 7">
    <name type="scientific">Vibrio parahaemolyticus</name>
    <dbReference type="NCBI Taxonomy" id="670"/>
    <lineage>
        <taxon>Bacteria</taxon>
        <taxon>Pseudomonadati</taxon>
        <taxon>Pseudomonadota</taxon>
        <taxon>Gammaproteobacteria</taxon>
        <taxon>Vibrionales</taxon>
        <taxon>Vibrionaceae</taxon>
        <taxon>Vibrio</taxon>
    </lineage>
</organism>
<feature type="non-terminal residue" evidence="6">
    <location>
        <position position="91"/>
    </location>
</feature>
<dbReference type="InterPro" id="IPR013525">
    <property type="entry name" value="ABC2_TM"/>
</dbReference>
<sequence length="91" mass="9836">YTSANEAKNAMIEGDIYAFAVIPSKFDQDILLHRQPQLSVFFNSQYILVAKLINSAVAQAQGYFDAQVQVMGNLAKGNTTTLSALGQAVPV</sequence>
<evidence type="ECO:0000313" key="7">
    <source>
        <dbReference type="Proteomes" id="UP000214596"/>
    </source>
</evidence>
<comment type="caution">
    <text evidence="6">The sequence shown here is derived from an EMBL/GenBank/DDBJ whole genome shotgun (WGS) entry which is preliminary data.</text>
</comment>
<evidence type="ECO:0000256" key="1">
    <source>
        <dbReference type="ARBA" id="ARBA00004141"/>
    </source>
</evidence>
<dbReference type="AlphaFoldDB" id="A0A227J1R9"/>
<dbReference type="EMBL" id="NIXT01004388">
    <property type="protein sequence ID" value="OXE28405.1"/>
    <property type="molecule type" value="Genomic_DNA"/>
</dbReference>
<keyword evidence="3" id="KW-1133">Transmembrane helix</keyword>
<keyword evidence="4" id="KW-0472">Membrane</keyword>
<dbReference type="Pfam" id="PF12698">
    <property type="entry name" value="ABC2_membrane_3"/>
    <property type="match status" value="1"/>
</dbReference>
<name>A0A227J1R9_VIBPH</name>
<accession>A0A227J1R9</accession>
<keyword evidence="2" id="KW-0812">Transmembrane</keyword>
<evidence type="ECO:0000256" key="3">
    <source>
        <dbReference type="ARBA" id="ARBA00022989"/>
    </source>
</evidence>
<feature type="non-terminal residue" evidence="6">
    <location>
        <position position="1"/>
    </location>
</feature>
<evidence type="ECO:0000256" key="4">
    <source>
        <dbReference type="ARBA" id="ARBA00023136"/>
    </source>
</evidence>
<feature type="domain" description="ABC-2 type transporter transmembrane" evidence="5">
    <location>
        <begin position="1"/>
        <end position="61"/>
    </location>
</feature>
<proteinExistence type="predicted"/>
<dbReference type="Proteomes" id="UP000214596">
    <property type="component" value="Unassembled WGS sequence"/>
</dbReference>
<comment type="subcellular location">
    <subcellularLocation>
        <location evidence="1">Membrane</location>
        <topology evidence="1">Multi-pass membrane protein</topology>
    </subcellularLocation>
</comment>
<dbReference type="GO" id="GO:0140359">
    <property type="term" value="F:ABC-type transporter activity"/>
    <property type="evidence" value="ECO:0007669"/>
    <property type="project" value="InterPro"/>
</dbReference>
<evidence type="ECO:0000259" key="5">
    <source>
        <dbReference type="Pfam" id="PF12698"/>
    </source>
</evidence>
<evidence type="ECO:0000313" key="6">
    <source>
        <dbReference type="EMBL" id="OXE28405.1"/>
    </source>
</evidence>
<evidence type="ECO:0000256" key="2">
    <source>
        <dbReference type="ARBA" id="ARBA00022692"/>
    </source>
</evidence>
<protein>
    <submittedName>
        <fullName evidence="6">Multidrug ABC transporter permease</fullName>
    </submittedName>
</protein>